<dbReference type="GO" id="GO:0042026">
    <property type="term" value="P:protein refolding"/>
    <property type="evidence" value="ECO:0007669"/>
    <property type="project" value="TreeGrafter"/>
</dbReference>
<dbReference type="Gene3D" id="2.60.260.20">
    <property type="entry name" value="Urease metallochaperone UreE, N-terminal domain"/>
    <property type="match status" value="2"/>
</dbReference>
<comment type="caution">
    <text evidence="2">The sequence shown here is derived from an EMBL/GenBank/DDBJ whole genome shotgun (WGS) entry which is preliminary data.</text>
</comment>
<accession>A0A5S5DV65</accession>
<dbReference type="InterPro" id="IPR018253">
    <property type="entry name" value="DnaJ_domain_CS"/>
</dbReference>
<dbReference type="EMBL" id="VNHX01000001">
    <property type="protein sequence ID" value="TYP98662.1"/>
    <property type="molecule type" value="Genomic_DNA"/>
</dbReference>
<dbReference type="InterPro" id="IPR002939">
    <property type="entry name" value="DnaJ_C"/>
</dbReference>
<dbReference type="PRINTS" id="PR00625">
    <property type="entry name" value="JDOMAIN"/>
</dbReference>
<dbReference type="SMART" id="SM00271">
    <property type="entry name" value="DnaJ"/>
    <property type="match status" value="1"/>
</dbReference>
<dbReference type="PANTHER" id="PTHR43096">
    <property type="entry name" value="DNAJ HOMOLOG 1, MITOCHONDRIAL-RELATED"/>
    <property type="match status" value="1"/>
</dbReference>
<proteinExistence type="predicted"/>
<dbReference type="PANTHER" id="PTHR43096:SF10">
    <property type="entry name" value="CHAPERONE PROTEIN DNAJ A6, CHLOROPLASTIC"/>
    <property type="match status" value="1"/>
</dbReference>
<feature type="domain" description="J" evidence="1">
    <location>
        <begin position="14"/>
        <end position="79"/>
    </location>
</feature>
<dbReference type="InterPro" id="IPR036869">
    <property type="entry name" value="J_dom_sf"/>
</dbReference>
<dbReference type="SUPFAM" id="SSF46565">
    <property type="entry name" value="Chaperone J-domain"/>
    <property type="match status" value="1"/>
</dbReference>
<dbReference type="AlphaFoldDB" id="A0A5S5DV65"/>
<evidence type="ECO:0000259" key="1">
    <source>
        <dbReference type="PROSITE" id="PS50076"/>
    </source>
</evidence>
<protein>
    <submittedName>
        <fullName evidence="2">Curved DNA-binding protein</fullName>
    </submittedName>
</protein>
<dbReference type="Proteomes" id="UP000325105">
    <property type="component" value="Unassembled WGS sequence"/>
</dbReference>
<dbReference type="InterPro" id="IPR008971">
    <property type="entry name" value="HSP40/DnaJ_pept-bd"/>
</dbReference>
<dbReference type="GO" id="GO:0003677">
    <property type="term" value="F:DNA binding"/>
    <property type="evidence" value="ECO:0007669"/>
    <property type="project" value="UniProtKB-KW"/>
</dbReference>
<dbReference type="Pfam" id="PF01556">
    <property type="entry name" value="DnaJ_C"/>
    <property type="match status" value="1"/>
</dbReference>
<gene>
    <name evidence="2" type="ORF">BC792_101320</name>
</gene>
<dbReference type="PROSITE" id="PS00636">
    <property type="entry name" value="DNAJ_1"/>
    <property type="match status" value="1"/>
</dbReference>
<dbReference type="CDD" id="cd06257">
    <property type="entry name" value="DnaJ"/>
    <property type="match status" value="1"/>
</dbReference>
<dbReference type="SUPFAM" id="SSF49493">
    <property type="entry name" value="HSP40/DnaJ peptide-binding domain"/>
    <property type="match status" value="2"/>
</dbReference>
<dbReference type="InterPro" id="IPR001623">
    <property type="entry name" value="DnaJ_domain"/>
</dbReference>
<dbReference type="GO" id="GO:0005737">
    <property type="term" value="C:cytoplasm"/>
    <property type="evidence" value="ECO:0007669"/>
    <property type="project" value="TreeGrafter"/>
</dbReference>
<dbReference type="FunFam" id="2.60.260.20:FF:000013">
    <property type="entry name" value="DnaJ subfamily B member 11"/>
    <property type="match status" value="1"/>
</dbReference>
<dbReference type="PROSITE" id="PS50076">
    <property type="entry name" value="DNAJ_2"/>
    <property type="match status" value="1"/>
</dbReference>
<dbReference type="Gene3D" id="1.10.287.110">
    <property type="entry name" value="DnaJ domain"/>
    <property type="match status" value="1"/>
</dbReference>
<reference evidence="2 3" key="1">
    <citation type="submission" date="2019-07" db="EMBL/GenBank/DDBJ databases">
        <title>Genomic Encyclopedia of Archaeal and Bacterial Type Strains, Phase II (KMG-II): from individual species to whole genera.</title>
        <authorList>
            <person name="Goeker M."/>
        </authorList>
    </citation>
    <scope>NUCLEOTIDE SEQUENCE [LARGE SCALE GENOMIC DNA]</scope>
    <source>
        <strain evidence="2 3">DSM 18850</strain>
    </source>
</reference>
<sequence>MLSENNGQIMAFVDYYNVLGVDKNASAEDIKKAYRKLARKYHPDMNPNDDAAKQKFQEINEANEVLTDPEKRQKYDQYGEHWKHGEAYEQAQQQQHRDTSSGSPFGGFDFGYSGNYDSGEFSDFFEQMFGSRRGGGRQTKFRGDDYNATLRLSLQEAYTTHQQTFTINGKTIRITIPAGVEDGQKIRLKGQGGEGINGGPAGDLYIQFVIDPDPGFQRVGNDLYSEKNIDLYTALLGGDIVVDTLDGKIKVKVKPETQNGTKIRLKGKGFPVYKKEGAFGDLYVTLAVSLPTGLSEKEKELIKQLSNLRT</sequence>
<dbReference type="GO" id="GO:0051082">
    <property type="term" value="F:unfolded protein binding"/>
    <property type="evidence" value="ECO:0007669"/>
    <property type="project" value="InterPro"/>
</dbReference>
<dbReference type="Pfam" id="PF00226">
    <property type="entry name" value="DnaJ"/>
    <property type="match status" value="1"/>
</dbReference>
<organism evidence="2 3">
    <name type="scientific">Sphingobacterium allocomposti</name>
    <dbReference type="NCBI Taxonomy" id="415956"/>
    <lineage>
        <taxon>Bacteria</taxon>
        <taxon>Pseudomonadati</taxon>
        <taxon>Bacteroidota</taxon>
        <taxon>Sphingobacteriia</taxon>
        <taxon>Sphingobacteriales</taxon>
        <taxon>Sphingobacteriaceae</taxon>
        <taxon>Sphingobacterium</taxon>
    </lineage>
</organism>
<keyword evidence="3" id="KW-1185">Reference proteome</keyword>
<keyword evidence="2" id="KW-0238">DNA-binding</keyword>
<name>A0A5S5DV65_9SPHI</name>
<dbReference type="CDD" id="cd10747">
    <property type="entry name" value="DnaJ_C"/>
    <property type="match status" value="1"/>
</dbReference>
<evidence type="ECO:0000313" key="3">
    <source>
        <dbReference type="Proteomes" id="UP000325105"/>
    </source>
</evidence>
<evidence type="ECO:0000313" key="2">
    <source>
        <dbReference type="EMBL" id="TYP98662.1"/>
    </source>
</evidence>